<dbReference type="Pfam" id="PF12796">
    <property type="entry name" value="Ank_2"/>
    <property type="match status" value="5"/>
</dbReference>
<dbReference type="PROSITE" id="PS50297">
    <property type="entry name" value="ANK_REP_REGION"/>
    <property type="match status" value="6"/>
</dbReference>
<keyword evidence="8" id="KW-0862">Zinc</keyword>
<dbReference type="Pfam" id="PF02877">
    <property type="entry name" value="PARP_reg"/>
    <property type="match status" value="1"/>
</dbReference>
<organism evidence="20 21">
    <name type="scientific">Paramecium octaurelia</name>
    <dbReference type="NCBI Taxonomy" id="43137"/>
    <lineage>
        <taxon>Eukaryota</taxon>
        <taxon>Sar</taxon>
        <taxon>Alveolata</taxon>
        <taxon>Ciliophora</taxon>
        <taxon>Intramacronucleata</taxon>
        <taxon>Oligohymenophorea</taxon>
        <taxon>Peniculida</taxon>
        <taxon>Parameciidae</taxon>
        <taxon>Paramecium</taxon>
    </lineage>
</organism>
<comment type="caution">
    <text evidence="20">The sequence shown here is derived from an EMBL/GenBank/DDBJ whole genome shotgun (WGS) entry which is preliminary data.</text>
</comment>
<keyword evidence="10" id="KW-0238">DNA-binding</keyword>
<evidence type="ECO:0000259" key="19">
    <source>
        <dbReference type="PROSITE" id="PS51977"/>
    </source>
</evidence>
<feature type="repeat" description="ANK" evidence="14">
    <location>
        <begin position="721"/>
        <end position="753"/>
    </location>
</feature>
<feature type="repeat" description="ANK" evidence="14">
    <location>
        <begin position="1550"/>
        <end position="1578"/>
    </location>
</feature>
<dbReference type="InterPro" id="IPR012317">
    <property type="entry name" value="Poly(ADP-ribose)pol_cat_dom"/>
</dbReference>
<dbReference type="FunFam" id="1.25.40.20:FF:000822">
    <property type="entry name" value="Poly [ADP-ribose] polymerase"/>
    <property type="match status" value="1"/>
</dbReference>
<protein>
    <recommendedName>
        <fullName evidence="15">Poly [ADP-ribose] polymerase</fullName>
        <shortName evidence="15">PARP</shortName>
        <ecNumber evidence="15">2.4.2.-</ecNumber>
    </recommendedName>
</protein>
<dbReference type="InterPro" id="IPR002110">
    <property type="entry name" value="Ankyrin_rpt"/>
</dbReference>
<keyword evidence="1 15" id="KW-0328">Glycosyltransferase</keyword>
<dbReference type="FunFam" id="1.25.40.20:FF:000714">
    <property type="entry name" value="Poly [ADP-ribose] polymerase"/>
    <property type="match status" value="1"/>
</dbReference>
<evidence type="ECO:0000256" key="11">
    <source>
        <dbReference type="ARBA" id="ARBA00023242"/>
    </source>
</evidence>
<feature type="repeat" description="ANK" evidence="14">
    <location>
        <begin position="688"/>
        <end position="720"/>
    </location>
</feature>
<feature type="region of interest" description="Disordered" evidence="16">
    <location>
        <begin position="1591"/>
        <end position="1623"/>
    </location>
</feature>
<evidence type="ECO:0000256" key="8">
    <source>
        <dbReference type="ARBA" id="ARBA00022833"/>
    </source>
</evidence>
<accession>A0A8S1WKJ2</accession>
<feature type="compositionally biased region" description="Basic residues" evidence="16">
    <location>
        <begin position="321"/>
        <end position="335"/>
    </location>
</feature>
<dbReference type="PROSITE" id="PS51977">
    <property type="entry name" value="WGR"/>
    <property type="match status" value="1"/>
</dbReference>
<dbReference type="GO" id="GO:0070212">
    <property type="term" value="P:protein poly-ADP-ribosylation"/>
    <property type="evidence" value="ECO:0007669"/>
    <property type="project" value="TreeGrafter"/>
</dbReference>
<feature type="compositionally biased region" description="Acidic residues" evidence="16">
    <location>
        <begin position="238"/>
        <end position="251"/>
    </location>
</feature>
<evidence type="ECO:0000256" key="6">
    <source>
        <dbReference type="ARBA" id="ARBA00022765"/>
    </source>
</evidence>
<feature type="domain" description="PARP catalytic" evidence="17">
    <location>
        <begin position="2320"/>
        <end position="2578"/>
    </location>
</feature>
<dbReference type="FunFam" id="2.20.140.10:FF:000002">
    <property type="entry name" value="Poly [ADP-ribose] polymerase"/>
    <property type="match status" value="1"/>
</dbReference>
<evidence type="ECO:0000256" key="14">
    <source>
        <dbReference type="PROSITE-ProRule" id="PRU00023"/>
    </source>
</evidence>
<dbReference type="Pfam" id="PF00023">
    <property type="entry name" value="Ank"/>
    <property type="match status" value="1"/>
</dbReference>
<dbReference type="PANTHER" id="PTHR10459">
    <property type="entry name" value="DNA LIGASE"/>
    <property type="match status" value="1"/>
</dbReference>
<evidence type="ECO:0000256" key="1">
    <source>
        <dbReference type="ARBA" id="ARBA00022676"/>
    </source>
</evidence>
<dbReference type="GO" id="GO:0003677">
    <property type="term" value="F:DNA binding"/>
    <property type="evidence" value="ECO:0007669"/>
    <property type="project" value="UniProtKB-KW"/>
</dbReference>
<dbReference type="OMA" id="HYAFGNE"/>
<dbReference type="FunFam" id="1.20.142.10:FF:000002">
    <property type="entry name" value="Poly [ADP-ribose] polymerase"/>
    <property type="match status" value="1"/>
</dbReference>
<dbReference type="InterPro" id="IPR008893">
    <property type="entry name" value="WGR_domain"/>
</dbReference>
<proteinExistence type="inferred from homology"/>
<feature type="compositionally biased region" description="Low complexity" evidence="16">
    <location>
        <begin position="307"/>
        <end position="318"/>
    </location>
</feature>
<comment type="similarity">
    <text evidence="12">Belongs to the ARTD/PARP family.</text>
</comment>
<dbReference type="EMBL" id="CAJJDP010000086">
    <property type="protein sequence ID" value="CAD8186276.1"/>
    <property type="molecule type" value="Genomic_DNA"/>
</dbReference>
<gene>
    <name evidence="20" type="ORF">POCTA_138.1.T0870191</name>
</gene>
<feature type="domain" description="PARP alpha-helical" evidence="18">
    <location>
        <begin position="2177"/>
        <end position="2310"/>
    </location>
</feature>
<evidence type="ECO:0000259" key="17">
    <source>
        <dbReference type="PROSITE" id="PS51059"/>
    </source>
</evidence>
<dbReference type="Pfam" id="PF00644">
    <property type="entry name" value="PARP"/>
    <property type="match status" value="1"/>
</dbReference>
<dbReference type="GO" id="GO:0005730">
    <property type="term" value="C:nucleolus"/>
    <property type="evidence" value="ECO:0007669"/>
    <property type="project" value="TreeGrafter"/>
</dbReference>
<feature type="repeat" description="ANK" evidence="14">
    <location>
        <begin position="624"/>
        <end position="656"/>
    </location>
</feature>
<keyword evidence="11" id="KW-0539">Nucleus</keyword>
<evidence type="ECO:0000256" key="3">
    <source>
        <dbReference type="ARBA" id="ARBA00022695"/>
    </source>
</evidence>
<feature type="repeat" description="ANK" evidence="14">
    <location>
        <begin position="754"/>
        <end position="786"/>
    </location>
</feature>
<dbReference type="GO" id="GO:0008270">
    <property type="term" value="F:zinc ion binding"/>
    <property type="evidence" value="ECO:0007669"/>
    <property type="project" value="UniProtKB-KW"/>
</dbReference>
<feature type="compositionally biased region" description="Low complexity" evidence="16">
    <location>
        <begin position="214"/>
        <end position="227"/>
    </location>
</feature>
<feature type="compositionally biased region" description="Acidic residues" evidence="16">
    <location>
        <begin position="1102"/>
        <end position="1116"/>
    </location>
</feature>
<keyword evidence="2 15" id="KW-0808">Transferase</keyword>
<dbReference type="OrthoDB" id="2017365at2759"/>
<dbReference type="CDD" id="cd07997">
    <property type="entry name" value="WGR_PARP"/>
    <property type="match status" value="1"/>
</dbReference>
<evidence type="ECO:0000256" key="15">
    <source>
        <dbReference type="RuleBase" id="RU362114"/>
    </source>
</evidence>
<evidence type="ECO:0000259" key="18">
    <source>
        <dbReference type="PROSITE" id="PS51060"/>
    </source>
</evidence>
<keyword evidence="21" id="KW-1185">Reference proteome</keyword>
<keyword evidence="14" id="KW-0040">ANK repeat</keyword>
<name>A0A8S1WKJ2_PAROT</name>
<feature type="repeat" description="ANK" evidence="14">
    <location>
        <begin position="1770"/>
        <end position="1802"/>
    </location>
</feature>
<evidence type="ECO:0000256" key="16">
    <source>
        <dbReference type="SAM" id="MobiDB-lite"/>
    </source>
</evidence>
<dbReference type="GO" id="GO:0016779">
    <property type="term" value="F:nucleotidyltransferase activity"/>
    <property type="evidence" value="ECO:0007669"/>
    <property type="project" value="UniProtKB-KW"/>
</dbReference>
<evidence type="ECO:0000256" key="5">
    <source>
        <dbReference type="ARBA" id="ARBA00022737"/>
    </source>
</evidence>
<dbReference type="PANTHER" id="PTHR10459:SF60">
    <property type="entry name" value="POLY [ADP-RIBOSE] POLYMERASE 2"/>
    <property type="match status" value="1"/>
</dbReference>
<evidence type="ECO:0000313" key="21">
    <source>
        <dbReference type="Proteomes" id="UP000683925"/>
    </source>
</evidence>
<dbReference type="PROSITE" id="PS51060">
    <property type="entry name" value="PARP_ALPHA_HD"/>
    <property type="match status" value="1"/>
</dbReference>
<keyword evidence="3" id="KW-0548">Nucleotidyltransferase</keyword>
<sequence>MKTRGQKPEPQYAYQYKKDQILGQSEKGKPLLYKVVEDMKTNDHRSQLRVVKLEQQEKLKDGKVVYKEAEELLLPVKERTKVVDDVEVNSTKPNPRSKTAVTFFTFPQDTLQEIAKSMKQLPANTKQQKKQVSSESEDEEEEPPKKYTIKKGQKQQVETQPEKKVLKGKKQKQQKVEESDQEDDEENEDEEEEEVVIKPSKKGSVQKSTKTKAENNQNQKVVQNQKQKITKKKKQEESQESEQEDEEEEEPEVKNVIKKKQVKNTPAPKQSQKAQDASLILKDTRKRGRAQTQQEEEDEEEDEEEQSVSQSLSQSFSVDSKRKKGGKGSTTRKSKSQPNQPGKFIRGKVNPNYRDLRNISDQYEGPSSKFHDYTSVIMNNKELIRAARTGNKKLLEDIFANSLKISSLFTRWGPENEINALELIFQRQDKAMLLQFIKSIGKIKLGVTPRCSLKEVNTGYNDKYAYGVRTRKVAMSRGGREGNNAFVYDLNQEDCLGRYQIERLMKIETDPELFGLMIAQLGDEHSYYELIAMAVRCGNWRTAGYLVSQAMEKGHMYGYNQVHVDVLNHTSASRIGNIKKASATKKTIGMYLITPIHCAAINPNHGCLQKLIEISQEFNILDEIHRKPVHYAAVSQTNDCLKYLLENGIDAREGDRQKNTPLMLAAQHGRTHNVELLAANNIGGKNKEGNAALHLACFGGHLETVKTLLQHGALINQPGALRMTPLMIASAYGHYDLVKYLIESGAKVISKDKFGRTSCAMAARNGNVKILSLLLYYGAEYNMPDSSKNTPLHYAAAYGFPECIEELMKAGADQNLPNSWKLTPLSVALQKNHLGVVKTLLNYPSTDVNCKDDEGRTLISSSLSRFNADSFEYMKYLILEKNADVKIADLQEKTPLHYAVQISRKNVKQYYQKWNEMTKAEKRDIKNNYEKLLGELIELLINAGADVNVPDVNGQTPFIQALMSQNFKTAEQIMKLATPKFDYVDNKDRNILHKLIECKLFLNPKGNTILENVIKTVDQSYINQYDENGWNPLLYLISEYTKSAEQQHDKIYIKKVQQLQVKLFEQKVSELPPEKDQIDEEKKHDEEADQERDQSKAGEHEEYSDEDRSEEEDEEEIPLRKKQKAFKNPAFIPAKTPMAAAPTHIGSLVAQPSLFGNPFGSQINNQFGASFGLLQQQQQYQLQQQQQQQQQLTSTGGLGENVFNQRTFYYNNKPIIVHLTKEQVDVLKQETLQASFLLQETVLKLFQQLINMGAKSNSVVIKRKKFREPDETQQDVKEDPYISEGNYAIAHFLFRSFHSVSFLQGLQRISNISFKVATHNDIHPIHLFAGSCNLFAICGREQETSETFLKYVLNHIDIKVKDGNFNTPISILASRYYGDLNWFIETLLENGGCIDNLNKSNEVPLQKWVKANNINIVELFLTKFKADPNFRDKYKRTALHHAINSSNSQADASFEMEHLLIMNGADTSAIDFLQRTPIFYAFTKINKQNEFSEIDPFETVSSILADKNCSVNCLDFYKRSPLHYAALRGSVISGRYMIKMNAVVDDVDKYGNTPLGLAFISGHSNFCTMLIDNKANVNRDAIVIDREKVKQEEKRLRQERRDKGEEIETEDEGESNPVENDAHNNTFNSGGLFFGNRIQTSAKVATRSAFGQNNQLNQLPQPTKFPAGTYSYFKLAIKQGWQGVAYLLITDGYDLQRAIEDAMMEDQFKLVRTLLLKVKEDSVVQKYNQNHQNLFHIFAIKGRNCGQDMAILIAEELSRRGVDKASTDNQMNTPLHYACKNDFLQMIKYFLHRNGDPNAFNSDKNTPFSIRLQNNYKVFADFVEMGLWTSSNVNLNIKFKVNKKDYSLTPLLYLIQEYHVEDEILLTKFTDAGCDINEKTEKGETSLILAIKNNSLKLVNFILNHPKFKKEAHIQDQNKRSPIHHVVQPLEFGSYENTEMLEILGKVFDVNLIDSHGKTALDYAVDQDSGVMAGILKNFSAVKNVKSKQPRLPTSVISQAQWVEEEIDVEADAQKFLDLNGEQLEDSKQDFKNQVDQYAVLTGKLEVLVDKEIGPYSLLMTKVDIGNGQYSENVFYKMQVLHEINRNVYVLFTRWGRIGTGGQHQQTPFENSEEAIKEFNKIFYTKTGGNDWRKIKTGEEEFVKRPGKYQLMNVKKLKNYKSLLSPFDFSKTSPYPPCKLDNTIKRFILQFIQVKLYQKDLQQFHVDMDFLPIERLDRKQLEVAKAILNELTDSVEELKQLRSKGDLDIKKISSISSEIADKSSRFYELIPMVELRTEPLPPLDSIEGINQKLLLIETLLNFEITSKILMGAHLVKQSLNPLTYCFNALNVRVITLPREHPEFKLIDQYINQSATPKISNIFAIERRGEAERFENNKQHNRLLLWHGSKISNFMGILAQGLKVAPPWALNTGSMFGKGIYFADMFQKSFGYTDDWSLHYNAYNGLFQSGGHWNRQQQVVKDEQEEIQRYRYMLLCEVAVGKSQELYQADNVQNLPQQYQSVKGCGRRGPDYKQSVILSNGCKVPVGQCIDYPDPKKKDKDGNPIQYYLQHNEYIVYDETKVKFRYMVQLDTKDTVDEY</sequence>
<reference evidence="20" key="1">
    <citation type="submission" date="2021-01" db="EMBL/GenBank/DDBJ databases">
        <authorList>
            <consortium name="Genoscope - CEA"/>
            <person name="William W."/>
        </authorList>
    </citation>
    <scope>NUCLEOTIDE SEQUENCE</scope>
</reference>
<keyword evidence="9 15" id="KW-0520">NAD</keyword>
<feature type="repeat" description="ANK" evidence="14">
    <location>
        <begin position="787"/>
        <end position="819"/>
    </location>
</feature>
<evidence type="ECO:0000256" key="10">
    <source>
        <dbReference type="ARBA" id="ARBA00023125"/>
    </source>
</evidence>
<dbReference type="InterPro" id="IPR050800">
    <property type="entry name" value="ARTD/PARP"/>
</dbReference>
<feature type="compositionally biased region" description="Acidic residues" evidence="16">
    <location>
        <begin position="294"/>
        <end position="306"/>
    </location>
</feature>
<keyword evidence="5" id="KW-0677">Repeat</keyword>
<evidence type="ECO:0000256" key="9">
    <source>
        <dbReference type="ARBA" id="ARBA00023027"/>
    </source>
</evidence>
<evidence type="ECO:0000256" key="13">
    <source>
        <dbReference type="ARBA" id="ARBA00033987"/>
    </source>
</evidence>
<feature type="region of interest" description="Disordered" evidence="16">
    <location>
        <begin position="1070"/>
        <end position="1124"/>
    </location>
</feature>
<feature type="compositionally biased region" description="Acidic residues" evidence="16">
    <location>
        <begin position="179"/>
        <end position="194"/>
    </location>
</feature>
<dbReference type="Proteomes" id="UP000683925">
    <property type="component" value="Unassembled WGS sequence"/>
</dbReference>
<dbReference type="GO" id="GO:0006302">
    <property type="term" value="P:double-strand break repair"/>
    <property type="evidence" value="ECO:0007669"/>
    <property type="project" value="TreeGrafter"/>
</dbReference>
<keyword evidence="4" id="KW-0479">Metal-binding</keyword>
<dbReference type="InterPro" id="IPR004102">
    <property type="entry name" value="Poly(ADP-ribose)pol_reg_dom"/>
</dbReference>
<feature type="compositionally biased region" description="Basic and acidic residues" evidence="16">
    <location>
        <begin position="1591"/>
        <end position="1606"/>
    </location>
</feature>
<dbReference type="GO" id="GO:1990404">
    <property type="term" value="F:NAD+-protein mono-ADP-ribosyltransferase activity"/>
    <property type="evidence" value="ECO:0007669"/>
    <property type="project" value="TreeGrafter"/>
</dbReference>
<feature type="domain" description="WGR" evidence="19">
    <location>
        <begin position="2044"/>
        <end position="2149"/>
    </location>
</feature>
<dbReference type="PROSITE" id="PS50088">
    <property type="entry name" value="ANK_REPEAT"/>
    <property type="match status" value="7"/>
</dbReference>
<dbReference type="EC" id="2.4.2.-" evidence="15"/>
<keyword evidence="7" id="KW-0863">Zinc-finger</keyword>
<evidence type="ECO:0000256" key="2">
    <source>
        <dbReference type="ARBA" id="ARBA00022679"/>
    </source>
</evidence>
<dbReference type="SMART" id="SM00773">
    <property type="entry name" value="WGR"/>
    <property type="match status" value="1"/>
</dbReference>
<feature type="compositionally biased region" description="Basic and acidic residues" evidence="16">
    <location>
        <begin position="1070"/>
        <end position="1101"/>
    </location>
</feature>
<dbReference type="GO" id="GO:0003950">
    <property type="term" value="F:NAD+ poly-ADP-ribosyltransferase activity"/>
    <property type="evidence" value="ECO:0007669"/>
    <property type="project" value="UniProtKB-UniRule"/>
</dbReference>
<evidence type="ECO:0000256" key="7">
    <source>
        <dbReference type="ARBA" id="ARBA00022771"/>
    </source>
</evidence>
<evidence type="ECO:0000256" key="12">
    <source>
        <dbReference type="ARBA" id="ARBA00024347"/>
    </source>
</evidence>
<dbReference type="Pfam" id="PF05406">
    <property type="entry name" value="WGR"/>
    <property type="match status" value="1"/>
</dbReference>
<feature type="region of interest" description="Disordered" evidence="16">
    <location>
        <begin position="115"/>
        <end position="351"/>
    </location>
</feature>
<dbReference type="CDD" id="cd01437">
    <property type="entry name" value="parp_like"/>
    <property type="match status" value="1"/>
</dbReference>
<evidence type="ECO:0000256" key="4">
    <source>
        <dbReference type="ARBA" id="ARBA00022723"/>
    </source>
</evidence>
<dbReference type="PROSITE" id="PS51059">
    <property type="entry name" value="PARP_CATALYTIC"/>
    <property type="match status" value="1"/>
</dbReference>
<evidence type="ECO:0000313" key="20">
    <source>
        <dbReference type="EMBL" id="CAD8186276.1"/>
    </source>
</evidence>
<dbReference type="SMART" id="SM00248">
    <property type="entry name" value="ANK"/>
    <property type="match status" value="18"/>
</dbReference>
<dbReference type="FunFam" id="3.90.228.10:FF:000019">
    <property type="entry name" value="Poly [ADP-ribose] polymerase"/>
    <property type="match status" value="1"/>
</dbReference>
<keyword evidence="6" id="KW-0013">ADP-ribosylation</keyword>
<comment type="catalytic activity">
    <reaction evidence="13">
        <text>NAD(+) + (ADP-D-ribosyl)n-acceptor = nicotinamide + (ADP-D-ribosyl)n+1-acceptor + H(+).</text>
        <dbReference type="EC" id="2.4.2.30"/>
    </reaction>
</comment>